<feature type="region of interest" description="Disordered" evidence="1">
    <location>
        <begin position="21"/>
        <end position="53"/>
    </location>
</feature>
<comment type="caution">
    <text evidence="2">The sequence shown here is derived from an EMBL/GenBank/DDBJ whole genome shotgun (WGS) entry which is preliminary data.</text>
</comment>
<proteinExistence type="predicted"/>
<protein>
    <recommendedName>
        <fullName evidence="4">Nonspecific acid phosphatase</fullName>
    </recommendedName>
</protein>
<feature type="region of interest" description="Disordered" evidence="1">
    <location>
        <begin position="170"/>
        <end position="221"/>
    </location>
</feature>
<dbReference type="Proteomes" id="UP000018291">
    <property type="component" value="Unassembled WGS sequence"/>
</dbReference>
<dbReference type="AlphaFoldDB" id="R4YXV5"/>
<evidence type="ECO:0008006" key="4">
    <source>
        <dbReference type="Google" id="ProtNLM"/>
    </source>
</evidence>
<evidence type="ECO:0000256" key="1">
    <source>
        <dbReference type="SAM" id="MobiDB-lite"/>
    </source>
</evidence>
<sequence>MLAAPAVEVQIVRSAMTLDQAPATPAPLSERHTDDFLKGDASHDQHKRDHTQLGVGRRLLPSWRQTPTRQSITDFVVAVTDPKSPDYVEEPERVAVFDNDGTLWAEPPLYAQLAFALDRAAQLGHPTSLDDLHSGGTDPLKELIALTHSGVTTEEFDDLCRSRLSSARHPRLDLPYPKTETRPLEAAPTRSRRPPPNATGPRSTWPPTGPRTTRRAPKHSGAGWVDVAAPTVSAGSCYHPKANVAGGGVRLIRAPGVHSVTPAVALVAQVRTATHHPRRPRRRTGRIDGGPAVVRE</sequence>
<name>R4YXV5_9ACTN</name>
<keyword evidence="3" id="KW-1185">Reference proteome</keyword>
<dbReference type="HOGENOM" id="CLU_939048_0_0_11"/>
<accession>R4YXV5</accession>
<organism evidence="2 3">
    <name type="scientific">Candidatus Neomicrothrix parvicella RN1</name>
    <dbReference type="NCBI Taxonomy" id="1229780"/>
    <lineage>
        <taxon>Bacteria</taxon>
        <taxon>Bacillati</taxon>
        <taxon>Actinomycetota</taxon>
        <taxon>Acidimicrobiia</taxon>
        <taxon>Acidimicrobiales</taxon>
        <taxon>Microthrixaceae</taxon>
        <taxon>Candidatus Neomicrothrix</taxon>
    </lineage>
</organism>
<gene>
    <name evidence="2" type="ORF">BN381_180030</name>
</gene>
<feature type="compositionally biased region" description="Basic residues" evidence="1">
    <location>
        <begin position="273"/>
        <end position="284"/>
    </location>
</feature>
<reference evidence="2 3" key="1">
    <citation type="journal article" date="2013" name="ISME J.">
        <title>Metabolic model for the filamentous 'Candidatus Microthrix parvicella' based on genomic and metagenomic analyses.</title>
        <authorList>
            <person name="Jon McIlroy S."/>
            <person name="Kristiansen R."/>
            <person name="Albertsen M."/>
            <person name="Michael Karst S."/>
            <person name="Rossetti S."/>
            <person name="Lund Nielsen J."/>
            <person name="Tandoi V."/>
            <person name="James Seviour R."/>
            <person name="Nielsen P.H."/>
        </authorList>
    </citation>
    <scope>NUCLEOTIDE SEQUENCE [LARGE SCALE GENOMIC DNA]</scope>
    <source>
        <strain evidence="2 3">RN1</strain>
    </source>
</reference>
<dbReference type="STRING" id="1229780.BN381_180030"/>
<evidence type="ECO:0000313" key="3">
    <source>
        <dbReference type="Proteomes" id="UP000018291"/>
    </source>
</evidence>
<evidence type="ECO:0000313" key="2">
    <source>
        <dbReference type="EMBL" id="CCM63153.1"/>
    </source>
</evidence>
<dbReference type="eggNOG" id="COG0560">
    <property type="taxonomic scope" value="Bacteria"/>
</dbReference>
<dbReference type="EMBL" id="CANL01000010">
    <property type="protein sequence ID" value="CCM63153.1"/>
    <property type="molecule type" value="Genomic_DNA"/>
</dbReference>
<feature type="compositionally biased region" description="Basic and acidic residues" evidence="1">
    <location>
        <begin position="29"/>
        <end position="51"/>
    </location>
</feature>
<feature type="region of interest" description="Disordered" evidence="1">
    <location>
        <begin position="271"/>
        <end position="296"/>
    </location>
</feature>